<protein>
    <submittedName>
        <fullName evidence="2">Purine-binding chemotaxis protein CheW</fullName>
    </submittedName>
</protein>
<feature type="domain" description="CheW-like" evidence="1">
    <location>
        <begin position="18"/>
        <end position="164"/>
    </location>
</feature>
<dbReference type="SMART" id="SM00260">
    <property type="entry name" value="CheW"/>
    <property type="match status" value="1"/>
</dbReference>
<evidence type="ECO:0000259" key="1">
    <source>
        <dbReference type="PROSITE" id="PS50851"/>
    </source>
</evidence>
<evidence type="ECO:0000313" key="2">
    <source>
        <dbReference type="EMBL" id="PTX48049.1"/>
    </source>
</evidence>
<dbReference type="InterPro" id="IPR036061">
    <property type="entry name" value="CheW-like_dom_sf"/>
</dbReference>
<reference evidence="2 3" key="1">
    <citation type="submission" date="2018-04" db="EMBL/GenBank/DDBJ databases">
        <title>Genomic Encyclopedia of Archaeal and Bacterial Type Strains, Phase II (KMG-II): from individual species to whole genera.</title>
        <authorList>
            <person name="Goeker M."/>
        </authorList>
    </citation>
    <scope>NUCLEOTIDE SEQUENCE [LARGE SCALE GENOMIC DNA]</scope>
    <source>
        <strain evidence="2 3">DSM 29329</strain>
    </source>
</reference>
<dbReference type="Gene3D" id="2.40.50.180">
    <property type="entry name" value="CheA-289, Domain 4"/>
    <property type="match status" value="1"/>
</dbReference>
<dbReference type="RefSeq" id="WP_107975966.1">
    <property type="nucleotide sequence ID" value="NZ_BMEZ01000012.1"/>
</dbReference>
<dbReference type="InterPro" id="IPR039315">
    <property type="entry name" value="CheW"/>
</dbReference>
<dbReference type="GO" id="GO:0005829">
    <property type="term" value="C:cytosol"/>
    <property type="evidence" value="ECO:0007669"/>
    <property type="project" value="TreeGrafter"/>
</dbReference>
<dbReference type="Gene3D" id="2.30.30.40">
    <property type="entry name" value="SH3 Domains"/>
    <property type="match status" value="1"/>
</dbReference>
<dbReference type="OrthoDB" id="3291462at2"/>
<gene>
    <name evidence="2" type="ORF">C8N44_11048</name>
</gene>
<evidence type="ECO:0000313" key="3">
    <source>
        <dbReference type="Proteomes" id="UP000244069"/>
    </source>
</evidence>
<dbReference type="AlphaFoldDB" id="A0A2T6AW66"/>
<comment type="caution">
    <text evidence="2">The sequence shown here is derived from an EMBL/GenBank/DDBJ whole genome shotgun (WGS) entry which is preliminary data.</text>
</comment>
<dbReference type="GO" id="GO:0006935">
    <property type="term" value="P:chemotaxis"/>
    <property type="evidence" value="ECO:0007669"/>
    <property type="project" value="InterPro"/>
</dbReference>
<proteinExistence type="predicted"/>
<dbReference type="PANTHER" id="PTHR22617">
    <property type="entry name" value="CHEMOTAXIS SENSOR HISTIDINE KINASE-RELATED"/>
    <property type="match status" value="1"/>
</dbReference>
<accession>A0A2T6AW66</accession>
<dbReference type="PROSITE" id="PS50851">
    <property type="entry name" value="CHEW"/>
    <property type="match status" value="1"/>
</dbReference>
<name>A0A2T6AW66_9RHOB</name>
<dbReference type="SUPFAM" id="SSF50341">
    <property type="entry name" value="CheW-like"/>
    <property type="match status" value="1"/>
</dbReference>
<dbReference type="GO" id="GO:0007165">
    <property type="term" value="P:signal transduction"/>
    <property type="evidence" value="ECO:0007669"/>
    <property type="project" value="InterPro"/>
</dbReference>
<dbReference type="PANTHER" id="PTHR22617:SF23">
    <property type="entry name" value="CHEMOTAXIS PROTEIN CHEW"/>
    <property type="match status" value="1"/>
</dbReference>
<keyword evidence="3" id="KW-1185">Reference proteome</keyword>
<dbReference type="EMBL" id="QBKN01000010">
    <property type="protein sequence ID" value="PTX48049.1"/>
    <property type="molecule type" value="Genomic_DNA"/>
</dbReference>
<dbReference type="Proteomes" id="UP000244069">
    <property type="component" value="Unassembled WGS sequence"/>
</dbReference>
<dbReference type="InterPro" id="IPR002545">
    <property type="entry name" value="CheW-lke_dom"/>
</dbReference>
<sequence length="174" mass="18867">MSVATDRRWSEVGDPGVGETVVTFEIGRALFALPVAPVMEIHEARDLAPLPKAPRQLLGLMDRRGFSVPVIDMRLLLGEPPREDAPETRIIALRVAGRGATLLTIGLRVDRVIEVTQLDEAGSGPLAEAELLRWNERMVAGIGRRHGDFVTRIDVSGLFEADLASLGLEEVAGL</sequence>
<dbReference type="Pfam" id="PF01584">
    <property type="entry name" value="CheW"/>
    <property type="match status" value="1"/>
</dbReference>
<organism evidence="2 3">
    <name type="scientific">Allosediminivita pacifica</name>
    <dbReference type="NCBI Taxonomy" id="1267769"/>
    <lineage>
        <taxon>Bacteria</taxon>
        <taxon>Pseudomonadati</taxon>
        <taxon>Pseudomonadota</taxon>
        <taxon>Alphaproteobacteria</taxon>
        <taxon>Rhodobacterales</taxon>
        <taxon>Paracoccaceae</taxon>
        <taxon>Allosediminivita</taxon>
    </lineage>
</organism>